<evidence type="ECO:0000256" key="1">
    <source>
        <dbReference type="SAM" id="SignalP"/>
    </source>
</evidence>
<dbReference type="Proteomes" id="UP000067111">
    <property type="component" value="Unassembled WGS sequence"/>
</dbReference>
<evidence type="ECO:0008006" key="4">
    <source>
        <dbReference type="Google" id="ProtNLM"/>
    </source>
</evidence>
<keyword evidence="1" id="KW-0732">Signal</keyword>
<evidence type="ECO:0000313" key="2">
    <source>
        <dbReference type="EMBL" id="KWU52001.1"/>
    </source>
</evidence>
<dbReference type="InterPro" id="IPR009560">
    <property type="entry name" value="DUF1176"/>
</dbReference>
<dbReference type="RefSeq" id="WP_060752988.1">
    <property type="nucleotide sequence ID" value="NZ_LRMR01000005.1"/>
</dbReference>
<dbReference type="Pfam" id="PF06674">
    <property type="entry name" value="DUF1176"/>
    <property type="match status" value="1"/>
</dbReference>
<dbReference type="EMBL" id="LRMR01000005">
    <property type="protein sequence ID" value="KWU52001.1"/>
    <property type="molecule type" value="Genomic_DNA"/>
</dbReference>
<feature type="signal peptide" evidence="1">
    <location>
        <begin position="1"/>
        <end position="20"/>
    </location>
</feature>
<accession>A0A0X7K8C9</accession>
<dbReference type="OrthoDB" id="6183301at2"/>
<protein>
    <recommendedName>
        <fullName evidence="4">DUF1176 domain-containing protein</fullName>
    </recommendedName>
</protein>
<comment type="caution">
    <text evidence="2">The sequence shown here is derived from an EMBL/GenBank/DDBJ whole genome shotgun (WGS) entry which is preliminary data.</text>
</comment>
<dbReference type="AlphaFoldDB" id="A0A0X7K8C9"/>
<proteinExistence type="predicted"/>
<gene>
    <name evidence="2" type="ORF">AWV77_03995</name>
</gene>
<sequence length="356" mass="38150">MLRPALLALSLAGATFPAFAQPPAETVPLLREIKQWVTGCDNLRNCHALSAPSGVDEEDYSSLTLHIWHQAGPQGYPRLRFDHRGEAIDLSTLLLDGQPLGLELTKALHVELDDEGEDPQVQSYGVIDEAPARLWLQRLRNGQRLQVPGDDSAHVSLSGLSASLLLMDAVQGRLDNVTALARPGKGAASEVPARLPLPLLRKFPAAPPLTAQEQTGLAAAAVKAITQTDTEMAPQAEVGALSAAQAMSVVRYDCAAYNCEFDVTSRQRQAPYGETPLTLQPLPLDGAALQGSVGYDEATGTLSYFYKQRGIGDCGAGGVWVYDGKGFQLSEFKMMPRCTGVGYGDWPSLWSSAPAR</sequence>
<name>A0A0X7K8C9_9PSED</name>
<organism evidence="2 3">
    <name type="scientific">Pseudomonas palleroniana</name>
    <dbReference type="NCBI Taxonomy" id="191390"/>
    <lineage>
        <taxon>Bacteria</taxon>
        <taxon>Pseudomonadati</taxon>
        <taxon>Pseudomonadota</taxon>
        <taxon>Gammaproteobacteria</taxon>
        <taxon>Pseudomonadales</taxon>
        <taxon>Pseudomonadaceae</taxon>
        <taxon>Pseudomonas</taxon>
    </lineage>
</organism>
<feature type="chain" id="PRO_5007064181" description="DUF1176 domain-containing protein" evidence="1">
    <location>
        <begin position="21"/>
        <end position="356"/>
    </location>
</feature>
<reference evidence="3" key="1">
    <citation type="submission" date="2016-01" db="EMBL/GenBank/DDBJ databases">
        <authorList>
            <person name="Gamez R.M."/>
            <person name="Rodriguez F."/>
            <person name="Bernal J.F."/>
            <person name="Agarwala R."/>
            <person name="Landsman D."/>
            <person name="Marino-Ramirez L."/>
        </authorList>
    </citation>
    <scope>NUCLEOTIDE SEQUENCE [LARGE SCALE GENOMIC DNA]</scope>
    <source>
        <strain evidence="3">Ps006</strain>
    </source>
</reference>
<evidence type="ECO:0000313" key="3">
    <source>
        <dbReference type="Proteomes" id="UP000067111"/>
    </source>
</evidence>